<proteinExistence type="inferred from homology"/>
<dbReference type="AlphaFoldDB" id="A9HXW3"/>
<sequence>MGRLIVISNRVALPSGARAPGGLAVGLYDALRDSGGMWLGWNGEIAGPDADGALSTVTRDNITYATFPLAQHDYDCYYRGFSNAVLWPVFHYRPDLARYRRADHEGYLRVNREFAQRLAPMLRPDDVVWVHDYHLLALGRYCRDLGVRNRIGFFLHIPFPAAEVFRTIPPHQALAQAMCAYDVVGFQTDTDAEAFSDYCEKHLRTGREAGGLRMPERRLRVGTYPIGIDVDDVAAMAGKKGSSQEVALKLGLADRKLIISIDRLDYSKGLLERFAAFEQLLEIEPDHGSHVSFVQLAQSSRSDVQGYREIRRELDRAAGRINGKWGELGWAPLRYINRSYARATLMPLMRASQVGLVTPLRDGMNLVAKEYVAAQPPDDPGVLVLSQFAGAAREMRDAALIVNPYDTEGMALALDQALRMPLAERVERHRSLLQGLRTHDLAAWKNRFLADLRAPAKR</sequence>
<protein>
    <recommendedName>
        <fullName evidence="5 9">Trehalose-6-phosphate synthase</fullName>
        <ecNumber evidence="4 9">2.4.1.15</ecNumber>
    </recommendedName>
    <alternativeName>
        <fullName evidence="9">Osmoregulatory trehalose synthesis protein A</fullName>
    </alternativeName>
    <alternativeName>
        <fullName evidence="9">UDP-glucose-glucosephosphate glucosyltransferase</fullName>
    </alternativeName>
</protein>
<evidence type="ECO:0000313" key="11">
    <source>
        <dbReference type="Proteomes" id="UP000001225"/>
    </source>
</evidence>
<comment type="subunit">
    <text evidence="3 9">Homotetramer.</text>
</comment>
<evidence type="ECO:0000313" key="10">
    <source>
        <dbReference type="EMBL" id="CAP40608.1"/>
    </source>
</evidence>
<dbReference type="PANTHER" id="PTHR10788">
    <property type="entry name" value="TREHALOSE-6-PHOSPHATE SYNTHASE"/>
    <property type="match status" value="1"/>
</dbReference>
<dbReference type="NCBIfam" id="TIGR02400">
    <property type="entry name" value="trehalose_OtsA"/>
    <property type="match status" value="1"/>
</dbReference>
<dbReference type="PANTHER" id="PTHR10788:SF106">
    <property type="entry name" value="BCDNA.GH08860"/>
    <property type="match status" value="1"/>
</dbReference>
<dbReference type="eggNOG" id="COG0380">
    <property type="taxonomic scope" value="Bacteria"/>
</dbReference>
<dbReference type="Pfam" id="PF00982">
    <property type="entry name" value="Glyco_transf_20"/>
    <property type="match status" value="1"/>
</dbReference>
<dbReference type="SUPFAM" id="SSF53756">
    <property type="entry name" value="UDP-Glycosyltransferase/glycogen phosphorylase"/>
    <property type="match status" value="1"/>
</dbReference>
<reference evidence="10 11" key="1">
    <citation type="journal article" date="2008" name="BMC Genomics">
        <title>The missing link: Bordetella petrii is endowed with both the metabolic versatility of environmental bacteria and virulence traits of pathogenic Bordetellae.</title>
        <authorList>
            <person name="Gross R."/>
            <person name="Guzman C.A."/>
            <person name="Sebaihia M."/>
            <person name="Martins Dos Santos V.A."/>
            <person name="Pieper D.H."/>
            <person name="Koebnik R."/>
            <person name="Lechner M."/>
            <person name="Bartels D."/>
            <person name="Buhrmester J."/>
            <person name="Choudhuri J.V."/>
            <person name="Ebensen T."/>
            <person name="Gaigalat L."/>
            <person name="Herrmann S."/>
            <person name="Khachane A.N."/>
            <person name="Larisch C."/>
            <person name="Link S."/>
            <person name="Linke B."/>
            <person name="Meyer F."/>
            <person name="Mormann S."/>
            <person name="Nakunst D."/>
            <person name="Rueckert C."/>
            <person name="Schneiker-Bekel S."/>
            <person name="Schulze K."/>
            <person name="Vorhoelter F.J."/>
            <person name="Yevsa T."/>
            <person name="Engle J.T."/>
            <person name="Goldman W.E."/>
            <person name="Puehler A."/>
            <person name="Goebel U.B."/>
            <person name="Goesmann A."/>
            <person name="Bloecker H."/>
            <person name="Kaiser O."/>
            <person name="Martinez-Arias R."/>
        </authorList>
    </citation>
    <scope>NUCLEOTIDE SEQUENCE [LARGE SCALE GENOMIC DNA]</scope>
    <source>
        <strain evidence="11">ATCC BAA-461 / DSM 12804 / CCUG 43448 / CIP 107267 / Se-1111R</strain>
    </source>
</reference>
<comment type="catalytic activity">
    <reaction evidence="8 9">
        <text>D-glucose 6-phosphate + UDP-alpha-D-glucose = alpha,alpha-trehalose 6-phosphate + UDP + H(+)</text>
        <dbReference type="Rhea" id="RHEA:18889"/>
        <dbReference type="ChEBI" id="CHEBI:15378"/>
        <dbReference type="ChEBI" id="CHEBI:58223"/>
        <dbReference type="ChEBI" id="CHEBI:58429"/>
        <dbReference type="ChEBI" id="CHEBI:58885"/>
        <dbReference type="ChEBI" id="CHEBI:61548"/>
        <dbReference type="EC" id="2.4.1.15"/>
    </reaction>
</comment>
<evidence type="ECO:0000256" key="4">
    <source>
        <dbReference type="ARBA" id="ARBA00012538"/>
    </source>
</evidence>
<evidence type="ECO:0000256" key="5">
    <source>
        <dbReference type="ARBA" id="ARBA00018539"/>
    </source>
</evidence>
<dbReference type="Gene3D" id="3.40.50.2000">
    <property type="entry name" value="Glycogen Phosphorylase B"/>
    <property type="match status" value="2"/>
</dbReference>
<comment type="pathway">
    <text evidence="1 9">Glycan biosynthesis; trehalose biosynthesis.</text>
</comment>
<dbReference type="EMBL" id="AM902716">
    <property type="protein sequence ID" value="CAP40608.1"/>
    <property type="molecule type" value="Genomic_DNA"/>
</dbReference>
<evidence type="ECO:0000256" key="2">
    <source>
        <dbReference type="ARBA" id="ARBA00008799"/>
    </source>
</evidence>
<keyword evidence="6 9" id="KW-0328">Glycosyltransferase</keyword>
<dbReference type="STRING" id="94624.Bpet0276"/>
<organism evidence="10 11">
    <name type="scientific">Bordetella petrii (strain ATCC BAA-461 / DSM 12804 / CCUG 43448 / CIP 107267 / Se-1111R)</name>
    <dbReference type="NCBI Taxonomy" id="340100"/>
    <lineage>
        <taxon>Bacteria</taxon>
        <taxon>Pseudomonadati</taxon>
        <taxon>Pseudomonadota</taxon>
        <taxon>Betaproteobacteria</taxon>
        <taxon>Burkholderiales</taxon>
        <taxon>Alcaligenaceae</taxon>
        <taxon>Bordetella</taxon>
    </lineage>
</organism>
<name>A9HXW3_BORPD</name>
<dbReference type="GO" id="GO:0005992">
    <property type="term" value="P:trehalose biosynthetic process"/>
    <property type="evidence" value="ECO:0007669"/>
    <property type="project" value="UniProtKB-UniRule"/>
</dbReference>
<dbReference type="KEGG" id="bpt:Bpet0276"/>
<dbReference type="InterPro" id="IPR012766">
    <property type="entry name" value="Trehalose_OtsA"/>
</dbReference>
<evidence type="ECO:0000256" key="1">
    <source>
        <dbReference type="ARBA" id="ARBA00005199"/>
    </source>
</evidence>
<dbReference type="Proteomes" id="UP000001225">
    <property type="component" value="Chromosome"/>
</dbReference>
<comment type="similarity">
    <text evidence="2 9">Belongs to the glycosyltransferase 20 family.</text>
</comment>
<keyword evidence="11" id="KW-1185">Reference proteome</keyword>
<evidence type="ECO:0000256" key="3">
    <source>
        <dbReference type="ARBA" id="ARBA00011881"/>
    </source>
</evidence>
<dbReference type="CDD" id="cd03788">
    <property type="entry name" value="GT20_TPS"/>
    <property type="match status" value="1"/>
</dbReference>
<dbReference type="EC" id="2.4.1.15" evidence="4 9"/>
<keyword evidence="7 9" id="KW-0808">Transferase</keyword>
<dbReference type="InterPro" id="IPR001830">
    <property type="entry name" value="Glyco_trans_20"/>
</dbReference>
<dbReference type="UniPathway" id="UPA00299"/>
<evidence type="ECO:0000256" key="9">
    <source>
        <dbReference type="RuleBase" id="RU362045"/>
    </source>
</evidence>
<comment type="function">
    <text evidence="9">Probably involved in the osmoprotection via the biosynthesis of trehalose. Catalyzes the transfer of glucose from UDP-alpha-D-glucose (UDP-Glc) to D-glucose 6-phosphate (Glc-6-P) to form trehalose-6-phosphate. Acts with retention of the anomeric configuration of the UDP-sugar donor.</text>
</comment>
<evidence type="ECO:0000256" key="8">
    <source>
        <dbReference type="ARBA" id="ARBA00048039"/>
    </source>
</evidence>
<dbReference type="GO" id="GO:0003825">
    <property type="term" value="F:alpha,alpha-trehalose-phosphate synthase (UDP-forming) activity"/>
    <property type="evidence" value="ECO:0007669"/>
    <property type="project" value="UniProtKB-UniRule"/>
</dbReference>
<evidence type="ECO:0000256" key="6">
    <source>
        <dbReference type="ARBA" id="ARBA00022676"/>
    </source>
</evidence>
<accession>A9HXW3</accession>
<gene>
    <name evidence="10" type="primary">otsA</name>
    <name evidence="10" type="ordered locus">Bpet0276</name>
</gene>
<evidence type="ECO:0000256" key="7">
    <source>
        <dbReference type="ARBA" id="ARBA00022679"/>
    </source>
</evidence>